<feature type="compositionally biased region" description="Polar residues" evidence="1">
    <location>
        <begin position="143"/>
        <end position="153"/>
    </location>
</feature>
<evidence type="ECO:0000259" key="2">
    <source>
        <dbReference type="Pfam" id="PF22893"/>
    </source>
</evidence>
<dbReference type="InterPro" id="IPR039327">
    <property type="entry name" value="CON7-like"/>
</dbReference>
<dbReference type="EMBL" id="JAAOAR010000281">
    <property type="protein sequence ID" value="KAF5591044.1"/>
    <property type="molecule type" value="Genomic_DNA"/>
</dbReference>
<evidence type="ECO:0000313" key="4">
    <source>
        <dbReference type="Proteomes" id="UP000544095"/>
    </source>
</evidence>
<dbReference type="AlphaFoldDB" id="A0A8H5P6N9"/>
<dbReference type="Proteomes" id="UP000544095">
    <property type="component" value="Unassembled WGS sequence"/>
</dbReference>
<feature type="domain" description="Ubiquitin-like" evidence="2">
    <location>
        <begin position="324"/>
        <end position="403"/>
    </location>
</feature>
<proteinExistence type="predicted"/>
<evidence type="ECO:0000313" key="3">
    <source>
        <dbReference type="EMBL" id="KAF5591044.1"/>
    </source>
</evidence>
<gene>
    <name evidence="3" type="ORF">FPANT_5777</name>
</gene>
<dbReference type="PANTHER" id="PTHR36167">
    <property type="entry name" value="C2H2 FINGER DOMAIN TRANSCRIPTION FACTOR (EUROFUNG)-RELATED"/>
    <property type="match status" value="1"/>
</dbReference>
<protein>
    <recommendedName>
        <fullName evidence="2">Ubiquitin-like domain-containing protein</fullName>
    </recommendedName>
</protein>
<reference evidence="3 4" key="1">
    <citation type="submission" date="2020-05" db="EMBL/GenBank/DDBJ databases">
        <title>Identification and distribution of gene clusters putatively required for synthesis of sphingolipid metabolism inhibitors in phylogenetically diverse species of the filamentous fungus Fusarium.</title>
        <authorList>
            <person name="Kim H.-S."/>
            <person name="Busman M."/>
            <person name="Brown D.W."/>
            <person name="Divon H."/>
            <person name="Uhlig S."/>
            <person name="Proctor R.H."/>
        </authorList>
    </citation>
    <scope>NUCLEOTIDE SEQUENCE [LARGE SCALE GENOMIC DNA]</scope>
    <source>
        <strain evidence="3 4">NRRL 25211</strain>
    </source>
</reference>
<dbReference type="PANTHER" id="PTHR36167:SF3">
    <property type="entry name" value="C2H2 FINGER DOMAIN TRANSCRIPTION FACTOR (EUROFUNG)-RELATED"/>
    <property type="match status" value="1"/>
</dbReference>
<dbReference type="InterPro" id="IPR054464">
    <property type="entry name" value="ULD_fung"/>
</dbReference>
<sequence length="438" mass="49296">MDPLSIIASIAGIATAGTSLSKAIYHFISSTRGASREMADIARNISDLSCILSELRRVLQESADICSRKLLRRIKSATRRISTIHDDIYGLMDRVRGFQTLRWSLKRSEVQYKLTLIESHKTAIQLMLNILILAATTRKEAQPQVTQTASTSEGKQKEAESEVPLLRQQSENLAYAASHCLVDLSENQEFDAGQPKTDPDSDNDDATVKVQIRGHGTYDGTGRWLFELVFESYTKACQVTDTKGQNIENEHGLSTSDSTAVVVRTPAELQIAIYNPGEGQHLVDILLADWICLSEREITAPLVRKPEKEESRPSSPIPAQSAVPCIRFRDAINRKYTFPYSLVHKWEGMQELIRQAFVQIEAIYPHILAGQYFLNGPDGNMIHPLRWKSTVEPGMQVVMVMSIPQTSYPEKVKTPTRRQDKHKSKYITPVVFNPKRIF</sequence>
<name>A0A8H5P6N9_9HYPO</name>
<dbReference type="Pfam" id="PF22893">
    <property type="entry name" value="ULD_2"/>
    <property type="match status" value="1"/>
</dbReference>
<evidence type="ECO:0000256" key="1">
    <source>
        <dbReference type="SAM" id="MobiDB-lite"/>
    </source>
</evidence>
<keyword evidence="4" id="KW-1185">Reference proteome</keyword>
<accession>A0A8H5P6N9</accession>
<comment type="caution">
    <text evidence="3">The sequence shown here is derived from an EMBL/GenBank/DDBJ whole genome shotgun (WGS) entry which is preliminary data.</text>
</comment>
<feature type="region of interest" description="Disordered" evidence="1">
    <location>
        <begin position="143"/>
        <end position="164"/>
    </location>
</feature>
<dbReference type="GO" id="GO:0006355">
    <property type="term" value="P:regulation of DNA-templated transcription"/>
    <property type="evidence" value="ECO:0007669"/>
    <property type="project" value="InterPro"/>
</dbReference>
<organism evidence="3 4">
    <name type="scientific">Fusarium pseudoanthophilum</name>
    <dbReference type="NCBI Taxonomy" id="48495"/>
    <lineage>
        <taxon>Eukaryota</taxon>
        <taxon>Fungi</taxon>
        <taxon>Dikarya</taxon>
        <taxon>Ascomycota</taxon>
        <taxon>Pezizomycotina</taxon>
        <taxon>Sordariomycetes</taxon>
        <taxon>Hypocreomycetidae</taxon>
        <taxon>Hypocreales</taxon>
        <taxon>Nectriaceae</taxon>
        <taxon>Fusarium</taxon>
        <taxon>Fusarium fujikuroi species complex</taxon>
    </lineage>
</organism>